<feature type="compositionally biased region" description="Polar residues" evidence="2">
    <location>
        <begin position="15"/>
        <end position="30"/>
    </location>
</feature>
<feature type="region of interest" description="Disordered" evidence="2">
    <location>
        <begin position="1"/>
        <end position="47"/>
    </location>
</feature>
<evidence type="ECO:0000259" key="3">
    <source>
        <dbReference type="Pfam" id="PF01205"/>
    </source>
</evidence>
<feature type="domain" description="Impact N-terminal" evidence="3">
    <location>
        <begin position="105"/>
        <end position="210"/>
    </location>
</feature>
<feature type="domain" description="UPF0029" evidence="4">
    <location>
        <begin position="226"/>
        <end position="280"/>
    </location>
</feature>
<dbReference type="GO" id="GO:0006446">
    <property type="term" value="P:regulation of translational initiation"/>
    <property type="evidence" value="ECO:0007669"/>
    <property type="project" value="TreeGrafter"/>
</dbReference>
<reference evidence="6 7" key="1">
    <citation type="journal article" date="2017" name="BMC Genomics">
        <title>Comparative genomic and phylogenomic analyses of the Bifidobacteriaceae family.</title>
        <authorList>
            <person name="Lugli G.A."/>
            <person name="Milani C."/>
            <person name="Turroni F."/>
            <person name="Duranti S."/>
            <person name="Mancabelli L."/>
            <person name="Mangifesta M."/>
            <person name="Ferrario C."/>
            <person name="Modesto M."/>
            <person name="Mattarelli P."/>
            <person name="Jiri K."/>
            <person name="van Sinderen D."/>
            <person name="Ventura M."/>
        </authorList>
    </citation>
    <scope>NUCLEOTIDE SEQUENCE [LARGE SCALE GENOMIC DNA]</scope>
    <source>
        <strain evidence="6 7">LMG 21773</strain>
    </source>
</reference>
<dbReference type="Gene3D" id="3.30.70.240">
    <property type="match status" value="1"/>
</dbReference>
<name>A0A261F9A9_9BIFI</name>
<gene>
    <name evidence="6" type="ORF">AEAE_0225</name>
    <name evidence="5" type="ORF">K8U78_02725</name>
</gene>
<evidence type="ECO:0000313" key="6">
    <source>
        <dbReference type="EMBL" id="OZG55737.1"/>
    </source>
</evidence>
<dbReference type="InterPro" id="IPR015269">
    <property type="entry name" value="UPF0029_Impact_C"/>
</dbReference>
<dbReference type="SUPFAM" id="SSF54980">
    <property type="entry name" value="EF-G C-terminal domain-like"/>
    <property type="match status" value="1"/>
</dbReference>
<dbReference type="Gene3D" id="3.30.230.30">
    <property type="entry name" value="Impact, N-terminal domain"/>
    <property type="match status" value="1"/>
</dbReference>
<protein>
    <submittedName>
        <fullName evidence="6">IMPACT family member YigZ</fullName>
    </submittedName>
    <submittedName>
        <fullName evidence="5">YigZ family protein</fullName>
    </submittedName>
</protein>
<accession>A0A261F9A9</accession>
<evidence type="ECO:0000259" key="4">
    <source>
        <dbReference type="Pfam" id="PF09186"/>
    </source>
</evidence>
<dbReference type="InterPro" id="IPR023582">
    <property type="entry name" value="Impact"/>
</dbReference>
<dbReference type="RefSeq" id="WP_094689357.1">
    <property type="nucleotide sequence ID" value="NZ_JACBYZ010000001.1"/>
</dbReference>
<dbReference type="PANTHER" id="PTHR16301">
    <property type="entry name" value="IMPACT-RELATED"/>
    <property type="match status" value="1"/>
</dbReference>
<dbReference type="InterPro" id="IPR020568">
    <property type="entry name" value="Ribosomal_Su5_D2-typ_SF"/>
</dbReference>
<dbReference type="InterPro" id="IPR001498">
    <property type="entry name" value="Impact_N"/>
</dbReference>
<dbReference type="Pfam" id="PF01205">
    <property type="entry name" value="Impact_N"/>
    <property type="match status" value="1"/>
</dbReference>
<comment type="similarity">
    <text evidence="1">Belongs to the IMPACT family.</text>
</comment>
<reference evidence="5" key="3">
    <citation type="submission" date="2021-09" db="EMBL/GenBank/DDBJ databases">
        <authorList>
            <person name="Gilroy R."/>
        </authorList>
    </citation>
    <scope>NUCLEOTIDE SEQUENCE</scope>
    <source>
        <strain evidence="5">578</strain>
    </source>
</reference>
<dbReference type="PANTHER" id="PTHR16301:SF20">
    <property type="entry name" value="IMPACT FAMILY MEMBER YIGZ"/>
    <property type="match status" value="1"/>
</dbReference>
<dbReference type="AlphaFoldDB" id="A0A261F9A9"/>
<organism evidence="6 7">
    <name type="scientific">Aeriscardovia aeriphila</name>
    <dbReference type="NCBI Taxonomy" id="218139"/>
    <lineage>
        <taxon>Bacteria</taxon>
        <taxon>Bacillati</taxon>
        <taxon>Actinomycetota</taxon>
        <taxon>Actinomycetes</taxon>
        <taxon>Bifidobacteriales</taxon>
        <taxon>Bifidobacteriaceae</taxon>
        <taxon>Aeriscardovia</taxon>
    </lineage>
</organism>
<evidence type="ECO:0000313" key="5">
    <source>
        <dbReference type="EMBL" id="HJF18061.1"/>
    </source>
</evidence>
<dbReference type="Proteomes" id="UP000228976">
    <property type="component" value="Unassembled WGS sequence"/>
</dbReference>
<dbReference type="GO" id="GO:0005737">
    <property type="term" value="C:cytoplasm"/>
    <property type="evidence" value="ECO:0007669"/>
    <property type="project" value="TreeGrafter"/>
</dbReference>
<sequence>MGHKNKANKASSAKQSVTTAGNTNNASKVPSVSAAGANPAASVPTQSAADTTDYAADYTPAGYHAGLITVVTPGSDKLQAAFASADKQAIAQAASEFEFSRYEDRKSVFLGHIKHVETAQEVDEFVAQIRQANPAARHVTHAAVLSSGSGMERMSDDGEPQGTAGRQILDIIRKKGLSDVVCTVTRYFGGILLGAGGLVRAYASTAAQALDAVPQAQLALQARFELTVNYSQQKDLDHILDSLDATVISRNWAENVESLVGLDPLQIDTFRTRIRDSFAGAVTPVQLMSEPTQVPVKKAD</sequence>
<dbReference type="EMBL" id="MWWU01000002">
    <property type="protein sequence ID" value="OZG55737.1"/>
    <property type="molecule type" value="Genomic_DNA"/>
</dbReference>
<evidence type="ECO:0000256" key="1">
    <source>
        <dbReference type="ARBA" id="ARBA00007665"/>
    </source>
</evidence>
<proteinExistence type="inferred from homology"/>
<evidence type="ECO:0000313" key="7">
    <source>
        <dbReference type="Proteomes" id="UP000228976"/>
    </source>
</evidence>
<dbReference type="InterPro" id="IPR036956">
    <property type="entry name" value="Impact_N_sf"/>
</dbReference>
<dbReference type="InterPro" id="IPR035647">
    <property type="entry name" value="EFG_III/V"/>
</dbReference>
<dbReference type="SUPFAM" id="SSF54211">
    <property type="entry name" value="Ribosomal protein S5 domain 2-like"/>
    <property type="match status" value="1"/>
</dbReference>
<dbReference type="EMBL" id="DYWK01000004">
    <property type="protein sequence ID" value="HJF18061.1"/>
    <property type="molecule type" value="Genomic_DNA"/>
</dbReference>
<reference evidence="5" key="2">
    <citation type="journal article" date="2021" name="PeerJ">
        <title>Extensive microbial diversity within the chicken gut microbiome revealed by metagenomics and culture.</title>
        <authorList>
            <person name="Gilroy R."/>
            <person name="Ravi A."/>
            <person name="Getino M."/>
            <person name="Pursley I."/>
            <person name="Horton D.L."/>
            <person name="Alikhan N.F."/>
            <person name="Baker D."/>
            <person name="Gharbi K."/>
            <person name="Hall N."/>
            <person name="Watson M."/>
            <person name="Adriaenssens E.M."/>
            <person name="Foster-Nyarko E."/>
            <person name="Jarju S."/>
            <person name="Secka A."/>
            <person name="Antonio M."/>
            <person name="Oren A."/>
            <person name="Chaudhuri R.R."/>
            <person name="La Ragione R."/>
            <person name="Hildebrand F."/>
            <person name="Pallen M.J."/>
        </authorList>
    </citation>
    <scope>NUCLEOTIDE SEQUENCE</scope>
    <source>
        <strain evidence="5">578</strain>
    </source>
</reference>
<dbReference type="Pfam" id="PF09186">
    <property type="entry name" value="DUF1949"/>
    <property type="match status" value="1"/>
</dbReference>
<comment type="caution">
    <text evidence="6">The sequence shown here is derived from an EMBL/GenBank/DDBJ whole genome shotgun (WGS) entry which is preliminary data.</text>
</comment>
<keyword evidence="7" id="KW-1185">Reference proteome</keyword>
<dbReference type="Proteomes" id="UP000715651">
    <property type="component" value="Unassembled WGS sequence"/>
</dbReference>
<dbReference type="OrthoDB" id="9813771at2"/>
<evidence type="ECO:0000256" key="2">
    <source>
        <dbReference type="SAM" id="MobiDB-lite"/>
    </source>
</evidence>